<dbReference type="Pfam" id="PF24819">
    <property type="entry name" value="DUF7710"/>
    <property type="match status" value="1"/>
</dbReference>
<evidence type="ECO:0000313" key="2">
    <source>
        <dbReference type="EMBL" id="MEY2250741.1"/>
    </source>
</evidence>
<reference evidence="2 3" key="1">
    <citation type="journal article" date="2016" name="Int. J. Syst. Evol. Microbiol.">
        <title>Description of Comamonas sediminis sp. nov., isolated from lagoon sediments.</title>
        <authorList>
            <person name="Subhash Y."/>
            <person name="Bang J.J."/>
            <person name="You T.H."/>
            <person name="Lee S.S."/>
        </authorList>
    </citation>
    <scope>NUCLEOTIDE SEQUENCE [LARGE SCALE GENOMIC DNA]</scope>
    <source>
        <strain evidence="2 3">JCM 31169</strain>
    </source>
</reference>
<organism evidence="2 3">
    <name type="scientific">Comamonas sediminis</name>
    <dbReference type="NCBI Taxonomy" id="1783360"/>
    <lineage>
        <taxon>Bacteria</taxon>
        <taxon>Pseudomonadati</taxon>
        <taxon>Pseudomonadota</taxon>
        <taxon>Betaproteobacteria</taxon>
        <taxon>Burkholderiales</taxon>
        <taxon>Comamonadaceae</taxon>
        <taxon>Comamonas</taxon>
    </lineage>
</organism>
<proteinExistence type="predicted"/>
<feature type="domain" description="DUF7710" evidence="1">
    <location>
        <begin position="10"/>
        <end position="94"/>
    </location>
</feature>
<evidence type="ECO:0000259" key="1">
    <source>
        <dbReference type="Pfam" id="PF24819"/>
    </source>
</evidence>
<comment type="caution">
    <text evidence="2">The sequence shown here is derived from an EMBL/GenBank/DDBJ whole genome shotgun (WGS) entry which is preliminary data.</text>
</comment>
<accession>A0ABV4B1H7</accession>
<evidence type="ECO:0000313" key="3">
    <source>
        <dbReference type="Proteomes" id="UP001562178"/>
    </source>
</evidence>
<dbReference type="InterPro" id="IPR056127">
    <property type="entry name" value="DUF7710"/>
</dbReference>
<sequence length="96" mass="10493">MNEMEMEATVWIFVATKAAFPSGVFGSVADAENWIVKHGLTGLLTEYPIGTGVFDWAIASGKFKPKPAKKLDAAFIGQFTTASMAHHHYEDGCRQD</sequence>
<name>A0ABV4B1H7_9BURK</name>
<protein>
    <recommendedName>
        <fullName evidence="1">DUF7710 domain-containing protein</fullName>
    </recommendedName>
</protein>
<dbReference type="EMBL" id="JBGBDC010000002">
    <property type="protein sequence ID" value="MEY2250741.1"/>
    <property type="molecule type" value="Genomic_DNA"/>
</dbReference>
<gene>
    <name evidence="2" type="ORF">AB7A72_06995</name>
</gene>
<dbReference type="Proteomes" id="UP001562178">
    <property type="component" value="Unassembled WGS sequence"/>
</dbReference>
<keyword evidence="3" id="KW-1185">Reference proteome</keyword>
<dbReference type="RefSeq" id="WP_369459430.1">
    <property type="nucleotide sequence ID" value="NZ_JBGBDC010000002.1"/>
</dbReference>